<feature type="transmembrane region" description="Helical" evidence="8">
    <location>
        <begin position="502"/>
        <end position="522"/>
    </location>
</feature>
<dbReference type="SUPFAM" id="SSF100895">
    <property type="entry name" value="Kazal-type serine protease inhibitors"/>
    <property type="match status" value="1"/>
</dbReference>
<dbReference type="InterPro" id="IPR002350">
    <property type="entry name" value="Kazal_dom"/>
</dbReference>
<dbReference type="NCBIfam" id="TIGR00805">
    <property type="entry name" value="oat"/>
    <property type="match status" value="1"/>
</dbReference>
<dbReference type="GO" id="GO:0006811">
    <property type="term" value="P:monoatomic ion transport"/>
    <property type="evidence" value="ECO:0007669"/>
    <property type="project" value="UniProtKB-KW"/>
</dbReference>
<keyword evidence="7" id="KW-1015">Disulfide bond</keyword>
<gene>
    <name evidence="11" type="ORF">DUI87_27933</name>
</gene>
<comment type="caution">
    <text evidence="8">Lacks conserved residue(s) required for the propagation of feature annotation.</text>
</comment>
<evidence type="ECO:0000313" key="12">
    <source>
        <dbReference type="Proteomes" id="UP000269221"/>
    </source>
</evidence>
<dbReference type="AlphaFoldDB" id="A0A3M0JAH5"/>
<evidence type="ECO:0000256" key="5">
    <source>
        <dbReference type="ARBA" id="ARBA00022989"/>
    </source>
</evidence>
<keyword evidence="8" id="KW-0813">Transport</keyword>
<dbReference type="InterPro" id="IPR004156">
    <property type="entry name" value="OATP"/>
</dbReference>
<feature type="transmembrane region" description="Helical" evidence="8">
    <location>
        <begin position="274"/>
        <end position="300"/>
    </location>
</feature>
<feature type="transmembrane region" description="Helical" evidence="8">
    <location>
        <begin position="320"/>
        <end position="341"/>
    </location>
</feature>
<evidence type="ECO:0000256" key="7">
    <source>
        <dbReference type="ARBA" id="ARBA00023157"/>
    </source>
</evidence>
<evidence type="ECO:0000259" key="10">
    <source>
        <dbReference type="PROSITE" id="PS51465"/>
    </source>
</evidence>
<feature type="domain" description="Kazal-like" evidence="10">
    <location>
        <begin position="436"/>
        <end position="478"/>
    </location>
</feature>
<proteinExistence type="inferred from homology"/>
<dbReference type="PANTHER" id="PTHR11388">
    <property type="entry name" value="ORGANIC ANION TRANSPORTER"/>
    <property type="match status" value="1"/>
</dbReference>
<evidence type="ECO:0000256" key="1">
    <source>
        <dbReference type="ARBA" id="ARBA00004651"/>
    </source>
</evidence>
<feature type="transmembrane region" description="Helical" evidence="8">
    <location>
        <begin position="115"/>
        <end position="134"/>
    </location>
</feature>
<evidence type="ECO:0000256" key="3">
    <source>
        <dbReference type="ARBA" id="ARBA00022475"/>
    </source>
</evidence>
<name>A0A3M0JAH5_HIRRU</name>
<keyword evidence="6 8" id="KW-0472">Membrane</keyword>
<dbReference type="OrthoDB" id="5062115at2759"/>
<feature type="transmembrane region" description="Helical" evidence="8">
    <location>
        <begin position="182"/>
        <end position="202"/>
    </location>
</feature>
<feature type="region of interest" description="Disordered" evidence="9">
    <location>
        <begin position="51"/>
        <end position="77"/>
    </location>
</feature>
<keyword evidence="3" id="KW-1003">Cell membrane</keyword>
<evidence type="ECO:0000256" key="6">
    <source>
        <dbReference type="ARBA" id="ARBA00023136"/>
    </source>
</evidence>
<dbReference type="Gene3D" id="1.20.1250.20">
    <property type="entry name" value="MFS general substrate transporter like domains"/>
    <property type="match status" value="1"/>
</dbReference>
<dbReference type="InterPro" id="IPR036058">
    <property type="entry name" value="Kazal_dom_sf"/>
</dbReference>
<feature type="compositionally biased region" description="Polar residues" evidence="9">
    <location>
        <begin position="51"/>
        <end position="62"/>
    </location>
</feature>
<feature type="compositionally biased region" description="Polar residues" evidence="9">
    <location>
        <begin position="621"/>
        <end position="632"/>
    </location>
</feature>
<organism evidence="11 12">
    <name type="scientific">Hirundo rustica rustica</name>
    <dbReference type="NCBI Taxonomy" id="333673"/>
    <lineage>
        <taxon>Eukaryota</taxon>
        <taxon>Metazoa</taxon>
        <taxon>Chordata</taxon>
        <taxon>Craniata</taxon>
        <taxon>Vertebrata</taxon>
        <taxon>Euteleostomi</taxon>
        <taxon>Archelosauria</taxon>
        <taxon>Archosauria</taxon>
        <taxon>Dinosauria</taxon>
        <taxon>Saurischia</taxon>
        <taxon>Theropoda</taxon>
        <taxon>Coelurosauria</taxon>
        <taxon>Aves</taxon>
        <taxon>Neognathae</taxon>
        <taxon>Neoaves</taxon>
        <taxon>Telluraves</taxon>
        <taxon>Australaves</taxon>
        <taxon>Passeriformes</taxon>
        <taxon>Sylvioidea</taxon>
        <taxon>Hirundinidae</taxon>
        <taxon>Hirundo</taxon>
    </lineage>
</organism>
<dbReference type="EMBL" id="QRBI01000184">
    <property type="protein sequence ID" value="RMB95819.1"/>
    <property type="molecule type" value="Genomic_DNA"/>
</dbReference>
<keyword evidence="5 8" id="KW-1133">Transmembrane helix</keyword>
<reference evidence="11 12" key="1">
    <citation type="submission" date="2018-07" db="EMBL/GenBank/DDBJ databases">
        <title>A high quality draft genome assembly of the barn swallow (H. rustica rustica).</title>
        <authorList>
            <person name="Formenti G."/>
            <person name="Chiara M."/>
            <person name="Poveda L."/>
            <person name="Francoijs K.-J."/>
            <person name="Bonisoli-Alquati A."/>
            <person name="Canova L."/>
            <person name="Gianfranceschi L."/>
            <person name="Horner D.S."/>
            <person name="Saino N."/>
        </authorList>
    </citation>
    <scope>NUCLEOTIDE SEQUENCE [LARGE SCALE GENOMIC DNA]</scope>
    <source>
        <strain evidence="11">Chelidonia</strain>
        <tissue evidence="11">Blood</tissue>
    </source>
</reference>
<feature type="transmembrane region" description="Helical" evidence="8">
    <location>
        <begin position="238"/>
        <end position="262"/>
    </location>
</feature>
<dbReference type="GO" id="GO:0015349">
    <property type="term" value="F:thyroid hormone transmembrane transporter activity"/>
    <property type="evidence" value="ECO:0007669"/>
    <property type="project" value="TreeGrafter"/>
</dbReference>
<evidence type="ECO:0000256" key="9">
    <source>
        <dbReference type="SAM" id="MobiDB-lite"/>
    </source>
</evidence>
<dbReference type="Pfam" id="PF03137">
    <property type="entry name" value="OATP"/>
    <property type="match status" value="2"/>
</dbReference>
<feature type="transmembrane region" description="Helical" evidence="8">
    <location>
        <begin position="154"/>
        <end position="175"/>
    </location>
</feature>
<evidence type="ECO:0000256" key="4">
    <source>
        <dbReference type="ARBA" id="ARBA00022692"/>
    </source>
</evidence>
<dbReference type="PROSITE" id="PS51465">
    <property type="entry name" value="KAZAL_2"/>
    <property type="match status" value="1"/>
</dbReference>
<dbReference type="STRING" id="333673.A0A3M0JAH5"/>
<keyword evidence="8" id="KW-0406">Ion transport</keyword>
<dbReference type="GO" id="GO:0043252">
    <property type="term" value="P:sodium-independent organic anion transport"/>
    <property type="evidence" value="ECO:0007669"/>
    <property type="project" value="TreeGrafter"/>
</dbReference>
<dbReference type="InterPro" id="IPR036259">
    <property type="entry name" value="MFS_trans_sf"/>
</dbReference>
<dbReference type="Proteomes" id="UP000269221">
    <property type="component" value="Unassembled WGS sequence"/>
</dbReference>
<keyword evidence="4 8" id="KW-0812">Transmembrane</keyword>
<protein>
    <recommendedName>
        <fullName evidence="8">Solute carrier organic anion transporter family member</fullName>
    </recommendedName>
</protein>
<dbReference type="PANTHER" id="PTHR11388:SF100">
    <property type="entry name" value="SOLUTE CARRIER ORGANIC ANION TRANSPORTER FAMILY MEMBER 4A1"/>
    <property type="match status" value="1"/>
</dbReference>
<evidence type="ECO:0000256" key="8">
    <source>
        <dbReference type="RuleBase" id="RU362056"/>
    </source>
</evidence>
<keyword evidence="12" id="KW-1185">Reference proteome</keyword>
<sequence length="647" mass="69034">MAMPQNSTRGNGFCFPQPLDFSCPSAGPGEACRPFGALGGRDGCSTPLSNGIASSGAPSPSDSCAEPLCTPTPAEETTPFQEGIKYVSAESEELACGWGGFTPGCLQLCNTSKGVLFFLCVASFLQGMTVNGFINTVITSIERRFDLRSYQSGLIASSYDIAACVCLTFVSYFGGNGHKPRWLGWGVLVMGLGSLLFALPHFTTGHYEARSAAQVGVCGGNQSLPCSQAASSLSGYRFVFMLGQFLHGMGATPLYTLGVTYLDENVKTNYSPVYIAVFYTAAILGPAAGYLVGGMFLNIYTEIGRETDMAPENTLWVGAWWIGFLGAGAASLLISIPILGYPQRLPGSQRYIVMRVSEAHQLKDGSHKKASDPDFGKTVKDLPRSVLLLLKNPTFIFLCLAGATEATLIAGMSTFGPKFLESQFSLSASEAATFLETYSPVCGTDDIMYYSPCHAGCRRVSENLRNGRKVYHGCSCVDKALLPGSGNAEAGKCTSSCAKKPLLLCFMFVVILFTFLSSIPALTATLRCVSDRQRSFALGIQWIVVRTLGGIPGPIAFGSMIDKSCLLWQDQCGEQGSCYVYQNSAMSRYTLVAGLVYKVLGTTFFVVACLLYKPPPPESAPGSSDASENGTGDLQEHKPPLPAEEDI</sequence>
<comment type="subcellular location">
    <subcellularLocation>
        <location evidence="1 8">Cell membrane</location>
        <topology evidence="1 8">Multi-pass membrane protein</topology>
    </subcellularLocation>
</comment>
<feature type="transmembrane region" description="Helical" evidence="8">
    <location>
        <begin position="589"/>
        <end position="612"/>
    </location>
</feature>
<accession>A0A3M0JAH5</accession>
<dbReference type="GO" id="GO:0015347">
    <property type="term" value="F:sodium-independent organic anion transmembrane transporter activity"/>
    <property type="evidence" value="ECO:0007669"/>
    <property type="project" value="TreeGrafter"/>
</dbReference>
<dbReference type="GO" id="GO:0016323">
    <property type="term" value="C:basolateral plasma membrane"/>
    <property type="evidence" value="ECO:0007669"/>
    <property type="project" value="TreeGrafter"/>
</dbReference>
<dbReference type="SUPFAM" id="SSF103473">
    <property type="entry name" value="MFS general substrate transporter"/>
    <property type="match status" value="2"/>
</dbReference>
<comment type="similarity">
    <text evidence="2 8">Belongs to the organo anion transporter (TC 2.A.60) family.</text>
</comment>
<evidence type="ECO:0000313" key="11">
    <source>
        <dbReference type="EMBL" id="RMB95819.1"/>
    </source>
</evidence>
<feature type="region of interest" description="Disordered" evidence="9">
    <location>
        <begin position="616"/>
        <end position="647"/>
    </location>
</feature>
<evidence type="ECO:0000256" key="2">
    <source>
        <dbReference type="ARBA" id="ARBA00009657"/>
    </source>
</evidence>
<comment type="caution">
    <text evidence="11">The sequence shown here is derived from an EMBL/GenBank/DDBJ whole genome shotgun (WGS) entry which is preliminary data.</text>
</comment>